<feature type="non-terminal residue" evidence="2">
    <location>
        <position position="1"/>
    </location>
</feature>
<reference evidence="2 3" key="1">
    <citation type="journal article" date="2000" name="Virology">
        <title>Sugarcane yellow leaf virus: an emerging virus that has evolved by recombination between luteoviral and poleroviral ancestors.</title>
        <authorList>
            <person name="Moonan F."/>
            <person name="Molina J."/>
            <person name="Mirkov T.E."/>
        </authorList>
    </citation>
    <scope>NUCLEOTIDE SEQUENCE [LARGE SCALE GENOMIC DNA]</scope>
    <source>
        <strain evidence="2 3">A</strain>
    </source>
</reference>
<accession>Q9QQN6</accession>
<dbReference type="Proteomes" id="UP000203342">
    <property type="component" value="Segment"/>
</dbReference>
<dbReference type="GO" id="GO:0019028">
    <property type="term" value="C:viral capsid"/>
    <property type="evidence" value="ECO:0007669"/>
    <property type="project" value="InterPro"/>
</dbReference>
<evidence type="ECO:0000256" key="1">
    <source>
        <dbReference type="SAM" id="MobiDB-lite"/>
    </source>
</evidence>
<feature type="region of interest" description="Disordered" evidence="1">
    <location>
        <begin position="238"/>
        <end position="305"/>
    </location>
</feature>
<dbReference type="EMBL" id="AF157029">
    <property type="protein sequence ID" value="AAD45687.1"/>
    <property type="molecule type" value="Genomic_RNA"/>
</dbReference>
<feature type="compositionally biased region" description="Basic and acidic residues" evidence="1">
    <location>
        <begin position="439"/>
        <end position="451"/>
    </location>
</feature>
<feature type="region of interest" description="Disordered" evidence="1">
    <location>
        <begin position="352"/>
        <end position="479"/>
    </location>
</feature>
<feature type="compositionally biased region" description="Polar residues" evidence="1">
    <location>
        <begin position="238"/>
        <end position="250"/>
    </location>
</feature>
<sequence length="479" mass="51677">VGDAPPTPTPTPTPPAPTPAPAPKYFGYQGVPNNIVKTRGNSEYLDVGPLENVTMYLWKDESWSIEQLSAGYRVNNRERAIPFVLFPVDKGKYSVFIQCEGFKAVKAKGGTNDGKMSGFLCDNANLAGWRAYAYSGCTISNYRTSDSNVPGHPDMKVNGGSFTDQLVERDFSCSFHLEVPQQGYFGLEAPPIEKSDHFNFVVSYANFTDKILEWGSISVAIDEVNDGAYSRSKWDKTTAMSARLPTQVSAPSEVYTPEAPEQPTNEGTESMPPAPNPALGPDNPATKEPTPKIVDNPDPKVLNWLNNQRDKPVVEEVLRESPIYAPPPPPSLVPTHADTLRQADKVRRALMANASRSASPPPTNTEVPVLGATDTASLSGSLRGGSLRGNLGSRPSLPRVADSPPRSVSPARSETSTLQGGSLSGGSLRGGNLQALPEATREQRREYERLKNSQGKTVAKAHAKEHGYKPPKSSSSLFG</sequence>
<evidence type="ECO:0000313" key="2">
    <source>
        <dbReference type="EMBL" id="AAD45687.1"/>
    </source>
</evidence>
<dbReference type="KEGG" id="vg:1455651"/>
<dbReference type="RefSeq" id="NP_050010.3">
    <property type="nucleotide sequence ID" value="NC_000874.1"/>
</dbReference>
<protein>
    <submittedName>
        <fullName evidence="2">Putative aphid transmission factor</fullName>
    </submittedName>
</protein>
<keyword evidence="3" id="KW-1185">Reference proteome</keyword>
<feature type="region of interest" description="Disordered" evidence="1">
    <location>
        <begin position="1"/>
        <end position="21"/>
    </location>
</feature>
<dbReference type="OrthoDB" id="11083at10239"/>
<evidence type="ECO:0000313" key="3">
    <source>
        <dbReference type="Proteomes" id="UP000203342"/>
    </source>
</evidence>
<name>Q9QQN6_9VIRU</name>
<feature type="compositionally biased region" description="Low complexity" evidence="1">
    <location>
        <begin position="388"/>
        <end position="397"/>
    </location>
</feature>
<dbReference type="Pfam" id="PF01690">
    <property type="entry name" value="PLRV_ORF5"/>
    <property type="match status" value="1"/>
</dbReference>
<proteinExistence type="predicted"/>
<dbReference type="GeneID" id="1455651"/>
<organism evidence="2 3">
    <name type="scientific">Sugarcane yellow leaf virus</name>
    <dbReference type="NCBI Taxonomy" id="94290"/>
    <lineage>
        <taxon>Viruses</taxon>
        <taxon>Riboviria</taxon>
        <taxon>Orthornavirae</taxon>
        <taxon>Pisuviricota</taxon>
        <taxon>Pisoniviricetes</taxon>
        <taxon>Sobelivirales</taxon>
        <taxon>Solemoviridae</taxon>
        <taxon>Polerovirus</taxon>
        <taxon>Polerovirus SCYLV</taxon>
    </lineage>
</organism>
<dbReference type="PRINTS" id="PR00910">
    <property type="entry name" value="LVIRUSORF6"/>
</dbReference>
<dbReference type="InterPro" id="IPR002929">
    <property type="entry name" value="PLrV_ORF5"/>
</dbReference>